<dbReference type="EMBL" id="JAUEDM010000006">
    <property type="protein sequence ID" value="KAK3314499.1"/>
    <property type="molecule type" value="Genomic_DNA"/>
</dbReference>
<feature type="region of interest" description="Disordered" evidence="2">
    <location>
        <begin position="199"/>
        <end position="223"/>
    </location>
</feature>
<dbReference type="PROSITE" id="PS50157">
    <property type="entry name" value="ZINC_FINGER_C2H2_2"/>
    <property type="match status" value="1"/>
</dbReference>
<evidence type="ECO:0000259" key="3">
    <source>
        <dbReference type="PROSITE" id="PS50157"/>
    </source>
</evidence>
<evidence type="ECO:0000256" key="2">
    <source>
        <dbReference type="SAM" id="MobiDB-lite"/>
    </source>
</evidence>
<feature type="compositionally biased region" description="Polar residues" evidence="2">
    <location>
        <begin position="90"/>
        <end position="130"/>
    </location>
</feature>
<keyword evidence="1" id="KW-0863">Zinc-finger</keyword>
<feature type="region of interest" description="Disordered" evidence="2">
    <location>
        <begin position="37"/>
        <end position="158"/>
    </location>
</feature>
<name>A0AAE0HX56_9PEZI</name>
<keyword evidence="5" id="KW-1185">Reference proteome</keyword>
<evidence type="ECO:0000313" key="4">
    <source>
        <dbReference type="EMBL" id="KAK3314499.1"/>
    </source>
</evidence>
<protein>
    <recommendedName>
        <fullName evidence="3">C2H2-type domain-containing protein</fullName>
    </recommendedName>
</protein>
<evidence type="ECO:0000256" key="1">
    <source>
        <dbReference type="PROSITE-ProRule" id="PRU00042"/>
    </source>
</evidence>
<gene>
    <name evidence="4" type="ORF">B0H66DRAFT_563048</name>
</gene>
<dbReference type="SMART" id="SM00355">
    <property type="entry name" value="ZnF_C2H2"/>
    <property type="match status" value="3"/>
</dbReference>
<sequence length="297" mass="32932">MEQEEFSAVACFRCQDVFVSANALKVHLQSCTDEFEPRRSEPWAFIPPPTHYGNTSTRRTGYYPPRGQGRDDRARYRARGRGGGSRRRPSNTSDIGDDSPSQVITQTSTWAQQLNSKVSTSSDGGNSSPVMNYPVSDDEEPQSSRGRGRGGRPGQSQEVKCTKCNISFATPQGLAEHFYQSEAHPFSVPPVGNRWQAPQFRVTQSQSQSPRSPIQDIQKEESKNKVQVECECGRLFDSREALVQHRRSHAPLTSSSGTFSHQRHAKSAGIGYTGNGVDVSDDDIEKIRAVLRQLGLE</sequence>
<reference evidence="4" key="1">
    <citation type="journal article" date="2023" name="Mol. Phylogenet. Evol.">
        <title>Genome-scale phylogeny and comparative genomics of the fungal order Sordariales.</title>
        <authorList>
            <person name="Hensen N."/>
            <person name="Bonometti L."/>
            <person name="Westerberg I."/>
            <person name="Brannstrom I.O."/>
            <person name="Guillou S."/>
            <person name="Cros-Aarteil S."/>
            <person name="Calhoun S."/>
            <person name="Haridas S."/>
            <person name="Kuo A."/>
            <person name="Mondo S."/>
            <person name="Pangilinan J."/>
            <person name="Riley R."/>
            <person name="LaButti K."/>
            <person name="Andreopoulos B."/>
            <person name="Lipzen A."/>
            <person name="Chen C."/>
            <person name="Yan M."/>
            <person name="Daum C."/>
            <person name="Ng V."/>
            <person name="Clum A."/>
            <person name="Steindorff A."/>
            <person name="Ohm R.A."/>
            <person name="Martin F."/>
            <person name="Silar P."/>
            <person name="Natvig D.O."/>
            <person name="Lalanne C."/>
            <person name="Gautier V."/>
            <person name="Ament-Velasquez S.L."/>
            <person name="Kruys A."/>
            <person name="Hutchinson M.I."/>
            <person name="Powell A.J."/>
            <person name="Barry K."/>
            <person name="Miller A.N."/>
            <person name="Grigoriev I.V."/>
            <person name="Debuchy R."/>
            <person name="Gladieux P."/>
            <person name="Hiltunen Thoren M."/>
            <person name="Johannesson H."/>
        </authorList>
    </citation>
    <scope>NUCLEOTIDE SEQUENCE</scope>
    <source>
        <strain evidence="4">CBS 118394</strain>
    </source>
</reference>
<feature type="compositionally biased region" description="Basic residues" evidence="2">
    <location>
        <begin position="76"/>
        <end position="89"/>
    </location>
</feature>
<feature type="compositionally biased region" description="Low complexity" evidence="2">
    <location>
        <begin position="204"/>
        <end position="216"/>
    </location>
</feature>
<dbReference type="InterPro" id="IPR013087">
    <property type="entry name" value="Znf_C2H2_type"/>
</dbReference>
<keyword evidence="1" id="KW-0862">Zinc</keyword>
<dbReference type="AlphaFoldDB" id="A0AAE0HX56"/>
<keyword evidence="1" id="KW-0479">Metal-binding</keyword>
<feature type="region of interest" description="Disordered" evidence="2">
    <location>
        <begin position="246"/>
        <end position="279"/>
    </location>
</feature>
<dbReference type="Gene3D" id="3.30.160.60">
    <property type="entry name" value="Classic Zinc Finger"/>
    <property type="match status" value="1"/>
</dbReference>
<feature type="domain" description="C2H2-type" evidence="3">
    <location>
        <begin position="226"/>
        <end position="254"/>
    </location>
</feature>
<evidence type="ECO:0000313" key="5">
    <source>
        <dbReference type="Proteomes" id="UP001283341"/>
    </source>
</evidence>
<organism evidence="4 5">
    <name type="scientific">Apodospora peruviana</name>
    <dbReference type="NCBI Taxonomy" id="516989"/>
    <lineage>
        <taxon>Eukaryota</taxon>
        <taxon>Fungi</taxon>
        <taxon>Dikarya</taxon>
        <taxon>Ascomycota</taxon>
        <taxon>Pezizomycotina</taxon>
        <taxon>Sordariomycetes</taxon>
        <taxon>Sordariomycetidae</taxon>
        <taxon>Sordariales</taxon>
        <taxon>Lasiosphaeriaceae</taxon>
        <taxon>Apodospora</taxon>
    </lineage>
</organism>
<comment type="caution">
    <text evidence="4">The sequence shown here is derived from an EMBL/GenBank/DDBJ whole genome shotgun (WGS) entry which is preliminary data.</text>
</comment>
<feature type="compositionally biased region" description="Polar residues" evidence="2">
    <location>
        <begin position="251"/>
        <end position="260"/>
    </location>
</feature>
<dbReference type="Proteomes" id="UP001283341">
    <property type="component" value="Unassembled WGS sequence"/>
</dbReference>
<reference evidence="4" key="2">
    <citation type="submission" date="2023-06" db="EMBL/GenBank/DDBJ databases">
        <authorList>
            <consortium name="Lawrence Berkeley National Laboratory"/>
            <person name="Haridas S."/>
            <person name="Hensen N."/>
            <person name="Bonometti L."/>
            <person name="Westerberg I."/>
            <person name="Brannstrom I.O."/>
            <person name="Guillou S."/>
            <person name="Cros-Aarteil S."/>
            <person name="Calhoun S."/>
            <person name="Kuo A."/>
            <person name="Mondo S."/>
            <person name="Pangilinan J."/>
            <person name="Riley R."/>
            <person name="Labutti K."/>
            <person name="Andreopoulos B."/>
            <person name="Lipzen A."/>
            <person name="Chen C."/>
            <person name="Yanf M."/>
            <person name="Daum C."/>
            <person name="Ng V."/>
            <person name="Clum A."/>
            <person name="Steindorff A."/>
            <person name="Ohm R."/>
            <person name="Martin F."/>
            <person name="Silar P."/>
            <person name="Natvig D."/>
            <person name="Lalanne C."/>
            <person name="Gautier V."/>
            <person name="Ament-Velasquez S.L."/>
            <person name="Kruys A."/>
            <person name="Hutchinson M.I."/>
            <person name="Powell A.J."/>
            <person name="Barry K."/>
            <person name="Miller A.N."/>
            <person name="Grigoriev I.V."/>
            <person name="Debuchy R."/>
            <person name="Gladieux P."/>
            <person name="Thoren M.H."/>
            <person name="Johannesson H."/>
        </authorList>
    </citation>
    <scope>NUCLEOTIDE SEQUENCE</scope>
    <source>
        <strain evidence="4">CBS 118394</strain>
    </source>
</reference>
<dbReference type="GO" id="GO:0008270">
    <property type="term" value="F:zinc ion binding"/>
    <property type="evidence" value="ECO:0007669"/>
    <property type="project" value="UniProtKB-KW"/>
</dbReference>
<accession>A0AAE0HX56</accession>
<proteinExistence type="predicted"/>